<dbReference type="Proteomes" id="UP001501116">
    <property type="component" value="Unassembled WGS sequence"/>
</dbReference>
<feature type="region of interest" description="Disordered" evidence="1">
    <location>
        <begin position="1"/>
        <end position="20"/>
    </location>
</feature>
<evidence type="ECO:0000313" key="4">
    <source>
        <dbReference type="Proteomes" id="UP001501116"/>
    </source>
</evidence>
<name>A0ABN2Q9U4_9PSEU</name>
<dbReference type="PANTHER" id="PTHR21666:SF270">
    <property type="entry name" value="MUREIN HYDROLASE ACTIVATOR ENVC"/>
    <property type="match status" value="1"/>
</dbReference>
<dbReference type="InterPro" id="IPR016047">
    <property type="entry name" value="M23ase_b-sheet_dom"/>
</dbReference>
<evidence type="ECO:0000259" key="2">
    <source>
        <dbReference type="Pfam" id="PF01551"/>
    </source>
</evidence>
<comment type="caution">
    <text evidence="3">The sequence shown here is derived from an EMBL/GenBank/DDBJ whole genome shotgun (WGS) entry which is preliminary data.</text>
</comment>
<dbReference type="CDD" id="cd12797">
    <property type="entry name" value="M23_peptidase"/>
    <property type="match status" value="1"/>
</dbReference>
<evidence type="ECO:0000256" key="1">
    <source>
        <dbReference type="SAM" id="MobiDB-lite"/>
    </source>
</evidence>
<keyword evidence="4" id="KW-1185">Reference proteome</keyword>
<feature type="domain" description="M23ase beta-sheet core" evidence="2">
    <location>
        <begin position="168"/>
        <end position="263"/>
    </location>
</feature>
<gene>
    <name evidence="3" type="ORF">GCM10009754_14220</name>
</gene>
<dbReference type="Gene3D" id="2.70.70.10">
    <property type="entry name" value="Glucose Permease (Domain IIA)"/>
    <property type="match status" value="1"/>
</dbReference>
<proteinExistence type="predicted"/>
<organism evidence="3 4">
    <name type="scientific">Amycolatopsis minnesotensis</name>
    <dbReference type="NCBI Taxonomy" id="337894"/>
    <lineage>
        <taxon>Bacteria</taxon>
        <taxon>Bacillati</taxon>
        <taxon>Actinomycetota</taxon>
        <taxon>Actinomycetes</taxon>
        <taxon>Pseudonocardiales</taxon>
        <taxon>Pseudonocardiaceae</taxon>
        <taxon>Amycolatopsis</taxon>
    </lineage>
</organism>
<accession>A0ABN2Q9U4</accession>
<evidence type="ECO:0000313" key="3">
    <source>
        <dbReference type="EMBL" id="GAA1947249.1"/>
    </source>
</evidence>
<dbReference type="PANTHER" id="PTHR21666">
    <property type="entry name" value="PEPTIDASE-RELATED"/>
    <property type="match status" value="1"/>
</dbReference>
<dbReference type="Pfam" id="PF01551">
    <property type="entry name" value="Peptidase_M23"/>
    <property type="match status" value="1"/>
</dbReference>
<sequence length="274" mass="27935">MARHRSPGGQAPSPDLDDALDGAAVRVRGTHRLPAPPSALRGRVVVAAVACGAFAAAAAGQTLQAAATDSTDSHGGVTPLASARDASAAFGVGGDATAGAPELLPVARVSDASAEVQKLSDSEHITQARQERDDAAAKAAEAEKNKPKCVRFAQGTFTSGFGARWGTSHLGVDIANSIGTPIVAAMGGTVIEAGPASGFGLWVRIQLDDGTINVYGHMNSFSVRAGQKVEAGDKIAEIGNRGQSTGPHVHFEVWTPAGKKINPQPWLAARGVKL</sequence>
<feature type="region of interest" description="Disordered" evidence="1">
    <location>
        <begin position="118"/>
        <end position="142"/>
    </location>
</feature>
<dbReference type="InterPro" id="IPR050570">
    <property type="entry name" value="Cell_wall_metabolism_enzyme"/>
</dbReference>
<dbReference type="SUPFAM" id="SSF51261">
    <property type="entry name" value="Duplicated hybrid motif"/>
    <property type="match status" value="1"/>
</dbReference>
<dbReference type="InterPro" id="IPR011055">
    <property type="entry name" value="Dup_hybrid_motif"/>
</dbReference>
<protein>
    <submittedName>
        <fullName evidence="3">M23 family metallopeptidase</fullName>
    </submittedName>
</protein>
<dbReference type="RefSeq" id="WP_344414752.1">
    <property type="nucleotide sequence ID" value="NZ_BAAANN010000004.1"/>
</dbReference>
<reference evidence="3 4" key="1">
    <citation type="journal article" date="2019" name="Int. J. Syst. Evol. Microbiol.">
        <title>The Global Catalogue of Microorganisms (GCM) 10K type strain sequencing project: providing services to taxonomists for standard genome sequencing and annotation.</title>
        <authorList>
            <consortium name="The Broad Institute Genomics Platform"/>
            <consortium name="The Broad Institute Genome Sequencing Center for Infectious Disease"/>
            <person name="Wu L."/>
            <person name="Ma J."/>
        </authorList>
    </citation>
    <scope>NUCLEOTIDE SEQUENCE [LARGE SCALE GENOMIC DNA]</scope>
    <source>
        <strain evidence="3 4">JCM 14545</strain>
    </source>
</reference>
<dbReference type="EMBL" id="BAAANN010000004">
    <property type="protein sequence ID" value="GAA1947249.1"/>
    <property type="molecule type" value="Genomic_DNA"/>
</dbReference>